<reference evidence="13" key="1">
    <citation type="submission" date="2021-08" db="EMBL/GenBank/DDBJ databases">
        <title>WGS assembly of Ceratopteris richardii.</title>
        <authorList>
            <person name="Marchant D.B."/>
            <person name="Chen G."/>
            <person name="Jenkins J."/>
            <person name="Shu S."/>
            <person name="Leebens-Mack J."/>
            <person name="Grimwood J."/>
            <person name="Schmutz J."/>
            <person name="Soltis P."/>
            <person name="Soltis D."/>
            <person name="Chen Z.-H."/>
        </authorList>
    </citation>
    <scope>NUCLEOTIDE SEQUENCE</scope>
    <source>
        <strain evidence="13">Whitten #5841</strain>
        <tissue evidence="13">Leaf</tissue>
    </source>
</reference>
<dbReference type="GO" id="GO:0008270">
    <property type="term" value="F:zinc ion binding"/>
    <property type="evidence" value="ECO:0007669"/>
    <property type="project" value="InterPro"/>
</dbReference>
<keyword evidence="14" id="KW-1185">Reference proteome</keyword>
<dbReference type="EMBL" id="CM035423">
    <property type="protein sequence ID" value="KAH7365153.1"/>
    <property type="molecule type" value="Genomic_DNA"/>
</dbReference>
<evidence type="ECO:0000259" key="10">
    <source>
        <dbReference type="Pfam" id="PF04810"/>
    </source>
</evidence>
<dbReference type="GO" id="GO:0070971">
    <property type="term" value="C:endoplasmic reticulum exit site"/>
    <property type="evidence" value="ECO:0007669"/>
    <property type="project" value="TreeGrafter"/>
</dbReference>
<organism evidence="13 14">
    <name type="scientific">Ceratopteris richardii</name>
    <name type="common">Triangle waterfern</name>
    <dbReference type="NCBI Taxonomy" id="49495"/>
    <lineage>
        <taxon>Eukaryota</taxon>
        <taxon>Viridiplantae</taxon>
        <taxon>Streptophyta</taxon>
        <taxon>Embryophyta</taxon>
        <taxon>Tracheophyta</taxon>
        <taxon>Polypodiopsida</taxon>
        <taxon>Polypodiidae</taxon>
        <taxon>Polypodiales</taxon>
        <taxon>Pteridineae</taxon>
        <taxon>Pteridaceae</taxon>
        <taxon>Parkerioideae</taxon>
        <taxon>Ceratopteris</taxon>
    </lineage>
</organism>
<dbReference type="GO" id="GO:0006886">
    <property type="term" value="P:intracellular protein transport"/>
    <property type="evidence" value="ECO:0007669"/>
    <property type="project" value="InterPro"/>
</dbReference>
<evidence type="ECO:0000259" key="9">
    <source>
        <dbReference type="Pfam" id="PF00626"/>
    </source>
</evidence>
<dbReference type="SUPFAM" id="SSF81995">
    <property type="entry name" value="beta-sandwich domain of Sec23/24"/>
    <property type="match status" value="1"/>
</dbReference>
<keyword evidence="6 7" id="KW-0968">Cytoplasmic vesicle</keyword>
<dbReference type="GO" id="GO:0005096">
    <property type="term" value="F:GTPase activator activity"/>
    <property type="evidence" value="ECO:0007669"/>
    <property type="project" value="TreeGrafter"/>
</dbReference>
<dbReference type="Pfam" id="PF00626">
    <property type="entry name" value="Gelsolin"/>
    <property type="match status" value="1"/>
</dbReference>
<evidence type="ECO:0000256" key="8">
    <source>
        <dbReference type="SAM" id="MobiDB-lite"/>
    </source>
</evidence>
<protein>
    <recommendedName>
        <fullName evidence="7">Protein transport protein SEC23</fullName>
    </recommendedName>
</protein>
<dbReference type="Pfam" id="PF04810">
    <property type="entry name" value="zf-Sec23_Sec24"/>
    <property type="match status" value="1"/>
</dbReference>
<dbReference type="AlphaFoldDB" id="A0A8T2SRZ1"/>
<dbReference type="SUPFAM" id="SSF82919">
    <property type="entry name" value="Zn-finger domain of Sec23/24"/>
    <property type="match status" value="1"/>
</dbReference>
<dbReference type="Gene3D" id="2.30.30.380">
    <property type="entry name" value="Zn-finger domain of Sec23/24"/>
    <property type="match status" value="1"/>
</dbReference>
<keyword evidence="1 7" id="KW-0479">Metal-binding</keyword>
<gene>
    <name evidence="13" type="ORF">KP509_18G011400</name>
</gene>
<sequence>MADSEATSHSAPPHPSPPLPLHQYLQSPVRTFSSPMPSQAQGATPLPTSFAPIARQYSSPTGSVTSFEIPASSGVPWPDSSRDHQHEHIPQQMPVRPSEPLNFAPVGASPPPPGFRSSTHSSPGFSIPSTAFSEVPVSQPDNRSPILMNGAQLQYGVSDDSTNWSAASSFVLFTAHTVLKERKAFNIPSLGFGAIICPGREVIPSPPSIRRSPSRCQVCGAFSNLYCSIAPSTGQWKCTFCDKMNSSSGTYKAASKEDLENWPELVTSVVDYVEVSTGRPGFVPVSETILAAPLLILIDESLDDVHLQHLQSSLHSLLDSLPLAARIGLITYGRTVSVYDFSQVGVSAADVFPGSGLPNRELQKTLLYGTGVYLAPLHVCLPVAHAIISSLRPYRGDLPEVARDRCMGAAVEIALSLIQGPSMEMSRSMVKRTGGCSRILVCAGGPNTLGQGSVPHSQSHPNYLYLEKKAIKQMEYLGQEARRQDAVVDILCAGTCPVRVPVLQPLAAASGGVVVLHDDFGESYGLNLQRAAKRSSGFRGIFEARFSDCFNATHIIGPGKETTSTVHETVRNDKSVCMEVPTLEECQSFVMSFELNKDIKSENVYFQYAVQYINAHLMNVTRVITVRLGTTDSITSYLRSIDDEVAAVLIGKRTVAFAKSAADALDMRSSVDERAKQIGMKLGKTLNKSKLYSFPNELPKLGEILFHLRRGPLLGNIIGHEDERVILRNIFLQSSFDLSLRMLSPRVLMHRESGTFEELPAYDLAMQSNTAIVLDHGTDIFIWMGSDLSADETQSAAALAACRTLVEELTEQRFPAPRVLVFKEGTSQARYLQSRLIPAHKDPPYEQEARFPQLRTLNAEQRAHLKSKFFYVDDLSFCEWMRSLKLVPPEPY</sequence>
<evidence type="ECO:0000256" key="7">
    <source>
        <dbReference type="RuleBase" id="RU365030"/>
    </source>
</evidence>
<keyword evidence="7" id="KW-0963">Cytoplasm</keyword>
<feature type="compositionally biased region" description="Polar residues" evidence="8">
    <location>
        <begin position="56"/>
        <end position="66"/>
    </location>
</feature>
<evidence type="ECO:0000256" key="6">
    <source>
        <dbReference type="ARBA" id="ARBA00023329"/>
    </source>
</evidence>
<dbReference type="Gene3D" id="1.20.120.730">
    <property type="entry name" value="Sec23/Sec24 helical domain"/>
    <property type="match status" value="1"/>
</dbReference>
<proteinExistence type="inferred from homology"/>
<dbReference type="Pfam" id="PF08033">
    <property type="entry name" value="Sec23_BS"/>
    <property type="match status" value="1"/>
</dbReference>
<feature type="compositionally biased region" description="Basic and acidic residues" evidence="8">
    <location>
        <begin position="80"/>
        <end position="89"/>
    </location>
</feature>
<dbReference type="GO" id="GO:0005789">
    <property type="term" value="C:endoplasmic reticulum membrane"/>
    <property type="evidence" value="ECO:0007669"/>
    <property type="project" value="UniProtKB-SubCell"/>
</dbReference>
<feature type="compositionally biased region" description="Polar residues" evidence="8">
    <location>
        <begin position="29"/>
        <end position="42"/>
    </location>
</feature>
<dbReference type="Gene3D" id="3.40.50.410">
    <property type="entry name" value="von Willebrand factor, type A domain"/>
    <property type="match status" value="1"/>
</dbReference>
<keyword evidence="7" id="KW-0653">Protein transport</keyword>
<feature type="region of interest" description="Disordered" evidence="8">
    <location>
        <begin position="1"/>
        <end position="97"/>
    </location>
</feature>
<evidence type="ECO:0000256" key="1">
    <source>
        <dbReference type="ARBA" id="ARBA00022723"/>
    </source>
</evidence>
<dbReference type="InterPro" id="IPR036465">
    <property type="entry name" value="vWFA_dom_sf"/>
</dbReference>
<accession>A0A8T2SRZ1</accession>
<feature type="domain" description="Sec23/Sec24 beta-sandwich" evidence="12">
    <location>
        <begin position="537"/>
        <end position="630"/>
    </location>
</feature>
<evidence type="ECO:0000313" key="13">
    <source>
        <dbReference type="EMBL" id="KAH7365153.1"/>
    </source>
</evidence>
<dbReference type="InterPro" id="IPR036174">
    <property type="entry name" value="Znf_Sec23_Sec24_sf"/>
</dbReference>
<comment type="subcellular location">
    <subcellularLocation>
        <location evidence="7">Cytoplasmic vesicle</location>
        <location evidence="7">COPII-coated vesicle membrane</location>
        <topology evidence="7">Peripheral membrane protein</topology>
        <orientation evidence="7">Cytoplasmic side</orientation>
    </subcellularLocation>
    <subcellularLocation>
        <location evidence="7">Endoplasmic reticulum membrane</location>
        <topology evidence="7">Peripheral membrane protein</topology>
        <orientation evidence="7">Cytoplasmic side</orientation>
    </subcellularLocation>
</comment>
<dbReference type="OMA" id="WMERLGH"/>
<dbReference type="InterPro" id="IPR036180">
    <property type="entry name" value="Gelsolin-like_dom_sf"/>
</dbReference>
<evidence type="ECO:0000259" key="12">
    <source>
        <dbReference type="Pfam" id="PF08033"/>
    </source>
</evidence>
<dbReference type="SUPFAM" id="SSF53300">
    <property type="entry name" value="vWA-like"/>
    <property type="match status" value="1"/>
</dbReference>
<dbReference type="InterPro" id="IPR007123">
    <property type="entry name" value="Gelsolin-like_dom"/>
</dbReference>
<dbReference type="InterPro" id="IPR037364">
    <property type="entry name" value="Sec23"/>
</dbReference>
<dbReference type="GO" id="GO:0030127">
    <property type="term" value="C:COPII vesicle coat"/>
    <property type="evidence" value="ECO:0007669"/>
    <property type="project" value="InterPro"/>
</dbReference>
<dbReference type="InterPro" id="IPR006896">
    <property type="entry name" value="Sec23/24_trunk_dom"/>
</dbReference>
<keyword evidence="5 7" id="KW-0472">Membrane</keyword>
<comment type="caution">
    <text evidence="13">The sequence shown here is derived from an EMBL/GenBank/DDBJ whole genome shotgun (WGS) entry which is preliminary data.</text>
</comment>
<keyword evidence="4 7" id="KW-0931">ER-Golgi transport</keyword>
<dbReference type="SUPFAM" id="SSF82754">
    <property type="entry name" value="C-terminal, gelsolin-like domain of Sec23/24"/>
    <property type="match status" value="1"/>
</dbReference>
<dbReference type="Proteomes" id="UP000825935">
    <property type="component" value="Chromosome 18"/>
</dbReference>
<keyword evidence="2 7" id="KW-0256">Endoplasmic reticulum</keyword>
<evidence type="ECO:0000313" key="14">
    <source>
        <dbReference type="Proteomes" id="UP000825935"/>
    </source>
</evidence>
<dbReference type="Gene3D" id="3.40.20.10">
    <property type="entry name" value="Severin"/>
    <property type="match status" value="1"/>
</dbReference>
<dbReference type="OrthoDB" id="3979788at2759"/>
<dbReference type="InterPro" id="IPR036175">
    <property type="entry name" value="Sec23/24_helical_dom_sf"/>
</dbReference>
<evidence type="ECO:0000256" key="2">
    <source>
        <dbReference type="ARBA" id="ARBA00022824"/>
    </source>
</evidence>
<feature type="domain" description="Gelsolin-like" evidence="9">
    <location>
        <begin position="768"/>
        <end position="830"/>
    </location>
</feature>
<evidence type="ECO:0000256" key="5">
    <source>
        <dbReference type="ARBA" id="ARBA00023136"/>
    </source>
</evidence>
<evidence type="ECO:0000256" key="3">
    <source>
        <dbReference type="ARBA" id="ARBA00022833"/>
    </source>
</evidence>
<name>A0A8T2SRZ1_CERRI</name>
<keyword evidence="7" id="KW-0813">Transport</keyword>
<dbReference type="GO" id="GO:0090110">
    <property type="term" value="P:COPII-coated vesicle cargo loading"/>
    <property type="evidence" value="ECO:0007669"/>
    <property type="project" value="TreeGrafter"/>
</dbReference>
<dbReference type="SUPFAM" id="SSF81811">
    <property type="entry name" value="Helical domain of Sec23/24"/>
    <property type="match status" value="1"/>
</dbReference>
<comment type="function">
    <text evidence="7">Component of the coat protein complex II (COPII) which promotes the formation of transport vesicles from the endoplasmic reticulum (ER). The coat has two main functions, the physical deformation of the endoplasmic reticulum membrane into vesicles and the selection of cargo molecules.</text>
</comment>
<dbReference type="InterPro" id="IPR006895">
    <property type="entry name" value="Znf_Sec23_Sec24"/>
</dbReference>
<dbReference type="Pfam" id="PF04811">
    <property type="entry name" value="Sec23_trunk"/>
    <property type="match status" value="1"/>
</dbReference>
<keyword evidence="3 7" id="KW-0862">Zinc</keyword>
<dbReference type="PANTHER" id="PTHR11141">
    <property type="entry name" value="PROTEIN TRANSPORT PROTEIN SEC23"/>
    <property type="match status" value="1"/>
</dbReference>
<dbReference type="InterPro" id="IPR029006">
    <property type="entry name" value="ADF-H/Gelsolin-like_dom_sf"/>
</dbReference>
<feature type="domain" description="Sec23/Sec24 trunk" evidence="11">
    <location>
        <begin position="297"/>
        <end position="522"/>
    </location>
</feature>
<dbReference type="InterPro" id="IPR012990">
    <property type="entry name" value="Beta-sandwich_Sec23_24"/>
</dbReference>
<dbReference type="PANTHER" id="PTHR11141:SF6">
    <property type="entry name" value="PROTEIN TRANSPORT PROTEIN SEC23 A"/>
    <property type="match status" value="1"/>
</dbReference>
<feature type="domain" description="Zinc finger Sec23/Sec24-type" evidence="10">
    <location>
        <begin position="213"/>
        <end position="250"/>
    </location>
</feature>
<evidence type="ECO:0000259" key="11">
    <source>
        <dbReference type="Pfam" id="PF04811"/>
    </source>
</evidence>
<comment type="similarity">
    <text evidence="7">Belongs to the SEC23/SEC24 family. SEC23 subfamily.</text>
</comment>
<evidence type="ECO:0000256" key="4">
    <source>
        <dbReference type="ARBA" id="ARBA00022892"/>
    </source>
</evidence>